<dbReference type="CTD" id="36346066"/>
<accession>W6U191</accession>
<dbReference type="EMBL" id="APAU02000211">
    <property type="protein sequence ID" value="EUB54798.1"/>
    <property type="molecule type" value="Genomic_DNA"/>
</dbReference>
<gene>
    <name evidence="1" type="ORF">EGR_10351</name>
</gene>
<comment type="caution">
    <text evidence="1">The sequence shown here is derived from an EMBL/GenBank/DDBJ whole genome shotgun (WGS) entry which is preliminary data.</text>
</comment>
<name>W6U191_ECHGR</name>
<dbReference type="GeneID" id="36346066"/>
<proteinExistence type="predicted"/>
<dbReference type="KEGG" id="egl:EGR_10351"/>
<organism evidence="1 2">
    <name type="scientific">Echinococcus granulosus</name>
    <name type="common">Hydatid tapeworm</name>
    <dbReference type="NCBI Taxonomy" id="6210"/>
    <lineage>
        <taxon>Eukaryota</taxon>
        <taxon>Metazoa</taxon>
        <taxon>Spiralia</taxon>
        <taxon>Lophotrochozoa</taxon>
        <taxon>Platyhelminthes</taxon>
        <taxon>Cestoda</taxon>
        <taxon>Eucestoda</taxon>
        <taxon>Cyclophyllidea</taxon>
        <taxon>Taeniidae</taxon>
        <taxon>Echinococcus</taxon>
        <taxon>Echinococcus granulosus group</taxon>
    </lineage>
</organism>
<evidence type="ECO:0000313" key="1">
    <source>
        <dbReference type="EMBL" id="EUB54798.1"/>
    </source>
</evidence>
<protein>
    <submittedName>
        <fullName evidence="1">Uncharacterized protein</fullName>
    </submittedName>
</protein>
<dbReference type="RefSeq" id="XP_024345994.1">
    <property type="nucleotide sequence ID" value="XM_024499600.1"/>
</dbReference>
<keyword evidence="2" id="KW-1185">Reference proteome</keyword>
<reference evidence="1 2" key="1">
    <citation type="journal article" date="2013" name="Nat. Genet.">
        <title>The genome of the hydatid tapeworm Echinococcus granulosus.</title>
        <authorList>
            <person name="Zheng H."/>
            <person name="Zhang W."/>
            <person name="Zhang L."/>
            <person name="Zhang Z."/>
            <person name="Li J."/>
            <person name="Lu G."/>
            <person name="Zhu Y."/>
            <person name="Wang Y."/>
            <person name="Huang Y."/>
            <person name="Liu J."/>
            <person name="Kang H."/>
            <person name="Chen J."/>
            <person name="Wang L."/>
            <person name="Chen A."/>
            <person name="Yu S."/>
            <person name="Gao Z."/>
            <person name="Jin L."/>
            <person name="Gu W."/>
            <person name="Wang Z."/>
            <person name="Zhao L."/>
            <person name="Shi B."/>
            <person name="Wen H."/>
            <person name="Lin R."/>
            <person name="Jones M.K."/>
            <person name="Brejova B."/>
            <person name="Vinar T."/>
            <person name="Zhao G."/>
            <person name="McManus D.P."/>
            <person name="Chen Z."/>
            <person name="Zhou Y."/>
            <person name="Wang S."/>
        </authorList>
    </citation>
    <scope>NUCLEOTIDE SEQUENCE [LARGE SCALE GENOMIC DNA]</scope>
</reference>
<dbReference type="AlphaFoldDB" id="W6U191"/>
<evidence type="ECO:0000313" key="2">
    <source>
        <dbReference type="Proteomes" id="UP000019149"/>
    </source>
</evidence>
<sequence length="195" mass="22041">MQANHTRFFTSHKYGPPYRWYGDPFISILPIAHRSCNFKLACAFLSIQRDVILHMSVNVQNSMTQIATLCTSSHFNSLKSTYSICPIDYRLKGEKGSVIKIVVTTPLPERSIILNVYFTPFQKSFEQTIDEVVTETMIAIWHCKHVSSMNASNEVILIPNVNVSVLKSKQNNVGNTAQCTEVSVAEWLQTSNQHS</sequence>
<dbReference type="Proteomes" id="UP000019149">
    <property type="component" value="Unassembled WGS sequence"/>
</dbReference>